<comment type="cofactor">
    <cofactor evidence="1">
        <name>Mg(2+)</name>
        <dbReference type="ChEBI" id="CHEBI:18420"/>
    </cofactor>
</comment>
<evidence type="ECO:0000256" key="5">
    <source>
        <dbReference type="ARBA" id="ARBA00022723"/>
    </source>
</evidence>
<accession>A0A2M8ETB2</accession>
<dbReference type="Gene3D" id="1.10.246.80">
    <property type="match status" value="1"/>
</dbReference>
<evidence type="ECO:0000256" key="6">
    <source>
        <dbReference type="ARBA" id="ARBA00022741"/>
    </source>
</evidence>
<comment type="similarity">
    <text evidence="9">Belongs to the tRNA nucleotidyltransferase/poly(A) polymerase family.</text>
</comment>
<evidence type="ECO:0000259" key="10">
    <source>
        <dbReference type="Pfam" id="PF01743"/>
    </source>
</evidence>
<dbReference type="GO" id="GO:0000049">
    <property type="term" value="F:tRNA binding"/>
    <property type="evidence" value="ECO:0007669"/>
    <property type="project" value="TreeGrafter"/>
</dbReference>
<dbReference type="SUPFAM" id="SSF81891">
    <property type="entry name" value="Poly A polymerase C-terminal region-like"/>
    <property type="match status" value="1"/>
</dbReference>
<dbReference type="AlphaFoldDB" id="A0A2M8ETB2"/>
<dbReference type="InterPro" id="IPR032828">
    <property type="entry name" value="PolyA_RNA-bd"/>
</dbReference>
<dbReference type="GO" id="GO:0046872">
    <property type="term" value="F:metal ion binding"/>
    <property type="evidence" value="ECO:0007669"/>
    <property type="project" value="UniProtKB-KW"/>
</dbReference>
<evidence type="ECO:0000313" key="13">
    <source>
        <dbReference type="EMBL" id="PJC28367.1"/>
    </source>
</evidence>
<dbReference type="EMBL" id="PFSF01000012">
    <property type="protein sequence ID" value="PJC28367.1"/>
    <property type="molecule type" value="Genomic_DNA"/>
</dbReference>
<evidence type="ECO:0000256" key="2">
    <source>
        <dbReference type="ARBA" id="ARBA00022679"/>
    </source>
</evidence>
<dbReference type="GO" id="GO:0016779">
    <property type="term" value="F:nucleotidyltransferase activity"/>
    <property type="evidence" value="ECO:0007669"/>
    <property type="project" value="UniProtKB-KW"/>
</dbReference>
<protein>
    <recommendedName>
        <fullName evidence="15">HD domain-containing protein</fullName>
    </recommendedName>
</protein>
<dbReference type="GO" id="GO:0000166">
    <property type="term" value="F:nucleotide binding"/>
    <property type="evidence" value="ECO:0007669"/>
    <property type="project" value="UniProtKB-KW"/>
</dbReference>
<evidence type="ECO:0008006" key="15">
    <source>
        <dbReference type="Google" id="ProtNLM"/>
    </source>
</evidence>
<keyword evidence="8 9" id="KW-0694">RNA-binding</keyword>
<keyword evidence="4" id="KW-0548">Nucleotidyltransferase</keyword>
<dbReference type="CDD" id="cd05398">
    <property type="entry name" value="NT_ClassII-CCAase"/>
    <property type="match status" value="1"/>
</dbReference>
<keyword evidence="3" id="KW-0819">tRNA processing</keyword>
<proteinExistence type="inferred from homology"/>
<evidence type="ECO:0000256" key="3">
    <source>
        <dbReference type="ARBA" id="ARBA00022694"/>
    </source>
</evidence>
<dbReference type="InterPro" id="IPR002646">
    <property type="entry name" value="PolA_pol_head_dom"/>
</dbReference>
<evidence type="ECO:0000259" key="11">
    <source>
        <dbReference type="Pfam" id="PF12627"/>
    </source>
</evidence>
<dbReference type="Gene3D" id="3.30.460.10">
    <property type="entry name" value="Beta Polymerase, domain 2"/>
    <property type="match status" value="1"/>
</dbReference>
<keyword evidence="5" id="KW-0479">Metal-binding</keyword>
<sequence>MKFKIPPFVSKILNTFQKAGHEIYIVGGAVHDLLMKRVVTDWDFTTDATPEIVLGLFPDGFYDNKFGTVGISHPSLEKPYEITTFRKEIGYTDRRHPDKIIWGKTIEEDLVRRDFTINAMALRPAKRRSGQALNFTLIDPHGGQKDIKKKLIRAVGNPIKRFQEDALRMFRAVRIATQLGFTIEEKTFQAIKNNIDLIDHISAERIRDELLKLLSYPYAADGYMVLRNSGLAQKILPEVEQGFGLAQKSPGRHHLWDVGTHNVLSLKYCKSEDPIVKLATLIHDVGKPLVVKKQKDGTITFYNHEVLGASIASNIGRRLRLSKKDQERLVTLVRWHQFTVDERQTDSAIRRFIRNVGKENLQDILDLRVGDRLGGGARETSWRLEKFKKRLAEVQKQPFSVRDLKINGHDVIKTLNIHPGPLVGRILNQLFKEVVEDKKKNERKYLLKRIKQISKSLV</sequence>
<feature type="domain" description="CCA-adding enzyme C-terminal" evidence="12">
    <location>
        <begin position="317"/>
        <end position="448"/>
    </location>
</feature>
<dbReference type="PANTHER" id="PTHR46173">
    <property type="entry name" value="CCA TRNA NUCLEOTIDYLTRANSFERASE 1, MITOCHONDRIAL"/>
    <property type="match status" value="1"/>
</dbReference>
<dbReference type="InterPro" id="IPR050264">
    <property type="entry name" value="Bact_CCA-adding_enz_type3_sf"/>
</dbReference>
<keyword evidence="7" id="KW-0460">Magnesium</keyword>
<keyword evidence="6" id="KW-0547">Nucleotide-binding</keyword>
<evidence type="ECO:0000256" key="1">
    <source>
        <dbReference type="ARBA" id="ARBA00001946"/>
    </source>
</evidence>
<name>A0A2M8ETB2_9BACT</name>
<feature type="domain" description="tRNA nucleotidyltransferase/poly(A) polymerase RNA and SrmB- binding" evidence="11">
    <location>
        <begin position="180"/>
        <end position="240"/>
    </location>
</feature>
<evidence type="ECO:0000256" key="9">
    <source>
        <dbReference type="RuleBase" id="RU003953"/>
    </source>
</evidence>
<dbReference type="SUPFAM" id="SSF81301">
    <property type="entry name" value="Nucleotidyltransferase"/>
    <property type="match status" value="1"/>
</dbReference>
<dbReference type="Pfam" id="PF13735">
    <property type="entry name" value="tRNA_NucTran2_2"/>
    <property type="match status" value="1"/>
</dbReference>
<evidence type="ECO:0000256" key="7">
    <source>
        <dbReference type="ARBA" id="ARBA00022842"/>
    </source>
</evidence>
<keyword evidence="2 9" id="KW-0808">Transferase</keyword>
<evidence type="ECO:0000259" key="12">
    <source>
        <dbReference type="Pfam" id="PF13735"/>
    </source>
</evidence>
<dbReference type="Proteomes" id="UP000229816">
    <property type="component" value="Unassembled WGS sequence"/>
</dbReference>
<evidence type="ECO:0000256" key="4">
    <source>
        <dbReference type="ARBA" id="ARBA00022695"/>
    </source>
</evidence>
<comment type="caution">
    <text evidence="13">The sequence shown here is derived from an EMBL/GenBank/DDBJ whole genome shotgun (WGS) entry which is preliminary data.</text>
</comment>
<gene>
    <name evidence="13" type="ORF">CO054_00450</name>
</gene>
<organism evidence="13 14">
    <name type="scientific">Candidatus Shapirobacteria bacterium CG_4_9_14_0_2_um_filter_39_11</name>
    <dbReference type="NCBI Taxonomy" id="1974478"/>
    <lineage>
        <taxon>Bacteria</taxon>
        <taxon>Candidatus Shapironibacteriota</taxon>
    </lineage>
</organism>
<dbReference type="PANTHER" id="PTHR46173:SF1">
    <property type="entry name" value="CCA TRNA NUCLEOTIDYLTRANSFERASE 1, MITOCHONDRIAL"/>
    <property type="match status" value="1"/>
</dbReference>
<dbReference type="InterPro" id="IPR043519">
    <property type="entry name" value="NT_sf"/>
</dbReference>
<dbReference type="Pfam" id="PF12627">
    <property type="entry name" value="PolyA_pol_RNAbd"/>
    <property type="match status" value="1"/>
</dbReference>
<evidence type="ECO:0000313" key="14">
    <source>
        <dbReference type="Proteomes" id="UP000229816"/>
    </source>
</evidence>
<dbReference type="Gene3D" id="1.10.3090.10">
    <property type="entry name" value="cca-adding enzyme, domain 2"/>
    <property type="match status" value="1"/>
</dbReference>
<dbReference type="Pfam" id="PF01743">
    <property type="entry name" value="PolyA_pol"/>
    <property type="match status" value="1"/>
</dbReference>
<reference evidence="14" key="1">
    <citation type="submission" date="2017-09" db="EMBL/GenBank/DDBJ databases">
        <title>Depth-based differentiation of microbial function through sediment-hosted aquifers and enrichment of novel symbionts in the deep terrestrial subsurface.</title>
        <authorList>
            <person name="Probst A.J."/>
            <person name="Ladd B."/>
            <person name="Jarett J.K."/>
            <person name="Geller-Mcgrath D.E."/>
            <person name="Sieber C.M.K."/>
            <person name="Emerson J.B."/>
            <person name="Anantharaman K."/>
            <person name="Thomas B.C."/>
            <person name="Malmstrom R."/>
            <person name="Stieglmeier M."/>
            <person name="Klingl A."/>
            <person name="Woyke T."/>
            <person name="Ryan C.M."/>
            <person name="Banfield J.F."/>
        </authorList>
    </citation>
    <scope>NUCLEOTIDE SEQUENCE [LARGE SCALE GENOMIC DNA]</scope>
</reference>
<evidence type="ECO:0000256" key="8">
    <source>
        <dbReference type="ARBA" id="ARBA00022884"/>
    </source>
</evidence>
<dbReference type="GO" id="GO:0008033">
    <property type="term" value="P:tRNA processing"/>
    <property type="evidence" value="ECO:0007669"/>
    <property type="project" value="UniProtKB-KW"/>
</dbReference>
<dbReference type="InterPro" id="IPR032810">
    <property type="entry name" value="CCA-adding_enz_C"/>
</dbReference>
<feature type="domain" description="Poly A polymerase head" evidence="10">
    <location>
        <begin position="23"/>
        <end position="153"/>
    </location>
</feature>